<dbReference type="InterPro" id="IPR010978">
    <property type="entry name" value="tRNA-bd_arm"/>
</dbReference>
<evidence type="ECO:0000256" key="1">
    <source>
        <dbReference type="ARBA" id="ARBA00022598"/>
    </source>
</evidence>
<keyword evidence="4 6" id="KW-0648">Protein biosynthesis</keyword>
<feature type="binding site" evidence="6 8">
    <location>
        <begin position="257"/>
        <end position="259"/>
    </location>
    <ligand>
        <name>ATP</name>
        <dbReference type="ChEBI" id="CHEBI:30616"/>
    </ligand>
</feature>
<feature type="binding site" evidence="6 7">
    <location>
        <position position="280"/>
    </location>
    <ligand>
        <name>L-serine</name>
        <dbReference type="ChEBI" id="CHEBI:33384"/>
    </ligand>
</feature>
<evidence type="ECO:0000256" key="5">
    <source>
        <dbReference type="ARBA" id="ARBA00023146"/>
    </source>
</evidence>
<comment type="similarity">
    <text evidence="6">Belongs to the class-II aminoacyl-tRNA synthetase family. Type-1 seryl-tRNA synthetase subfamily.</text>
</comment>
<dbReference type="PANTHER" id="PTHR11778">
    <property type="entry name" value="SERYL-TRNA SYNTHETASE"/>
    <property type="match status" value="1"/>
</dbReference>
<dbReference type="AlphaFoldDB" id="A0A955RL39"/>
<feature type="binding site" evidence="6 8">
    <location>
        <begin position="344"/>
        <end position="347"/>
    </location>
    <ligand>
        <name>ATP</name>
        <dbReference type="ChEBI" id="CHEBI:30616"/>
    </ligand>
</feature>
<dbReference type="PROSITE" id="PS50862">
    <property type="entry name" value="AA_TRNA_LIGASE_II"/>
    <property type="match status" value="1"/>
</dbReference>
<feature type="binding site" evidence="6">
    <location>
        <position position="379"/>
    </location>
    <ligand>
        <name>L-serine</name>
        <dbReference type="ChEBI" id="CHEBI:33384"/>
    </ligand>
</feature>
<comment type="pathway">
    <text evidence="6">Aminoacyl-tRNA biosynthesis; selenocysteinyl-tRNA(Sec) biosynthesis; L-seryl-tRNA(Sec) from L-serine and tRNA(Sec): step 1/1.</text>
</comment>
<dbReference type="InterPro" id="IPR002317">
    <property type="entry name" value="Ser-tRNA-ligase_type_1"/>
</dbReference>
<dbReference type="PIRSF" id="PIRSF001529">
    <property type="entry name" value="Ser-tRNA-synth_IIa"/>
    <property type="match status" value="1"/>
</dbReference>
<dbReference type="Gene3D" id="1.10.287.40">
    <property type="entry name" value="Serine-tRNA synthetase, tRNA binding domain"/>
    <property type="match status" value="1"/>
</dbReference>
<keyword evidence="5 6" id="KW-0030">Aminoacyl-tRNA synthetase</keyword>
<dbReference type="HAMAP" id="MF_00176">
    <property type="entry name" value="Ser_tRNA_synth_type1"/>
    <property type="match status" value="1"/>
</dbReference>
<organism evidence="11 12">
    <name type="scientific">Candidatus Dojkabacteria bacterium</name>
    <dbReference type="NCBI Taxonomy" id="2099670"/>
    <lineage>
        <taxon>Bacteria</taxon>
        <taxon>Candidatus Dojkabacteria</taxon>
    </lineage>
</organism>
<comment type="subunit">
    <text evidence="6">Homodimer. The tRNA molecule binds across the dimer.</text>
</comment>
<feature type="region of interest" description="Disordered" evidence="9">
    <location>
        <begin position="1"/>
        <end position="65"/>
    </location>
</feature>
<evidence type="ECO:0000256" key="8">
    <source>
        <dbReference type="PIRSR" id="PIRSR001529-2"/>
    </source>
</evidence>
<keyword evidence="2 6" id="KW-0547">Nucleotide-binding</keyword>
<proteinExistence type="inferred from homology"/>
<feature type="binding site" evidence="7">
    <location>
        <position position="377"/>
    </location>
    <ligand>
        <name>L-serine</name>
        <dbReference type="ChEBI" id="CHEBI:33384"/>
    </ligand>
</feature>
<dbReference type="InterPro" id="IPR015866">
    <property type="entry name" value="Ser-tRNA-synth_1_N"/>
</dbReference>
<comment type="function">
    <text evidence="6">Catalyzes the attachment of serine to tRNA(Ser). Is also able to aminoacylate tRNA(Sec) with serine, to form the misacylated tRNA L-seryl-tRNA(Sec), which will be further converted into selenocysteinyl-tRNA(Sec).</text>
</comment>
<feature type="binding site" evidence="7">
    <location>
        <position position="226"/>
    </location>
    <ligand>
        <name>L-serine</name>
        <dbReference type="ChEBI" id="CHEBI:33384"/>
    </ligand>
</feature>
<dbReference type="InterPro" id="IPR033729">
    <property type="entry name" value="SerRS_core"/>
</dbReference>
<evidence type="ECO:0000256" key="7">
    <source>
        <dbReference type="PIRSR" id="PIRSR001529-1"/>
    </source>
</evidence>
<comment type="catalytic activity">
    <reaction evidence="6">
        <text>tRNA(Sec) + L-serine + ATP = L-seryl-tRNA(Sec) + AMP + diphosphate + H(+)</text>
        <dbReference type="Rhea" id="RHEA:42580"/>
        <dbReference type="Rhea" id="RHEA-COMP:9742"/>
        <dbReference type="Rhea" id="RHEA-COMP:10128"/>
        <dbReference type="ChEBI" id="CHEBI:15378"/>
        <dbReference type="ChEBI" id="CHEBI:30616"/>
        <dbReference type="ChEBI" id="CHEBI:33019"/>
        <dbReference type="ChEBI" id="CHEBI:33384"/>
        <dbReference type="ChEBI" id="CHEBI:78442"/>
        <dbReference type="ChEBI" id="CHEBI:78533"/>
        <dbReference type="ChEBI" id="CHEBI:456215"/>
        <dbReference type="EC" id="6.1.1.11"/>
    </reaction>
</comment>
<comment type="subcellular location">
    <subcellularLocation>
        <location evidence="6">Cytoplasm</location>
    </subcellularLocation>
</comment>
<dbReference type="PRINTS" id="PR00981">
    <property type="entry name" value="TRNASYNTHSER"/>
</dbReference>
<name>A0A955RL39_9BACT</name>
<feature type="binding site" evidence="7">
    <location>
        <position position="257"/>
    </location>
    <ligand>
        <name>L-serine</name>
        <dbReference type="ChEBI" id="CHEBI:33384"/>
    </ligand>
</feature>
<gene>
    <name evidence="6 11" type="primary">serS</name>
    <name evidence="11" type="ORF">KC669_01235</name>
</gene>
<feature type="binding site" evidence="6">
    <location>
        <begin position="226"/>
        <end position="228"/>
    </location>
    <ligand>
        <name>L-serine</name>
        <dbReference type="ChEBI" id="CHEBI:33384"/>
    </ligand>
</feature>
<accession>A0A955RL39</accession>
<dbReference type="GO" id="GO:0005524">
    <property type="term" value="F:ATP binding"/>
    <property type="evidence" value="ECO:0007669"/>
    <property type="project" value="UniProtKB-UniRule"/>
</dbReference>
<evidence type="ECO:0000256" key="6">
    <source>
        <dbReference type="HAMAP-Rule" id="MF_00176"/>
    </source>
</evidence>
<dbReference type="InterPro" id="IPR006195">
    <property type="entry name" value="aa-tRNA-synth_II"/>
</dbReference>
<evidence type="ECO:0000256" key="2">
    <source>
        <dbReference type="ARBA" id="ARBA00022741"/>
    </source>
</evidence>
<evidence type="ECO:0000256" key="3">
    <source>
        <dbReference type="ARBA" id="ARBA00022840"/>
    </source>
</evidence>
<evidence type="ECO:0000313" key="12">
    <source>
        <dbReference type="Proteomes" id="UP000714915"/>
    </source>
</evidence>
<dbReference type="SUPFAM" id="SSF55681">
    <property type="entry name" value="Class II aaRS and biotin synthetases"/>
    <property type="match status" value="1"/>
</dbReference>
<dbReference type="EC" id="6.1.1.11" evidence="6"/>
<comment type="caution">
    <text evidence="6">Lacks conserved residue(s) required for the propagation of feature annotation.</text>
</comment>
<feature type="site" description="Important for serine binding" evidence="7">
    <location>
        <position position="379"/>
    </location>
</feature>
<dbReference type="SUPFAM" id="SSF46589">
    <property type="entry name" value="tRNA-binding arm"/>
    <property type="match status" value="1"/>
</dbReference>
<evidence type="ECO:0000256" key="9">
    <source>
        <dbReference type="SAM" id="MobiDB-lite"/>
    </source>
</evidence>
<dbReference type="GO" id="GO:0006434">
    <property type="term" value="P:seryl-tRNA aminoacylation"/>
    <property type="evidence" value="ECO:0007669"/>
    <property type="project" value="UniProtKB-UniRule"/>
</dbReference>
<dbReference type="Pfam" id="PF02403">
    <property type="entry name" value="Seryl_tRNA_N"/>
    <property type="match status" value="1"/>
</dbReference>
<sequence>MIDPNFIRQNPEKVKTNTTERGNNPDVVDAWLETDRKRNELIQAKDEKREERNSLSKNVQGKPDQETIDKVKALKEEIDKLESELASVEEKWNAEINQIPNIHFDDVPKGKSEDDNVDIEFIGEKPEFDFEPKSHLDLMTDLGIIDFEIGAKVSGSQFYYLKGDAVLLEYALIQFGLHKFIEKGYQLFQTPDLAKSRYYLGTGYAPKGDEAQTYEIEGEDLGLIATAEVTMAGYHADEIFDAKDLPKKYVAISHCYRKEAGAYGKYSKGLYRIHQFTKMEMFAYCTEEQSEAIHKEMLEIEKEIATELGIPFKVIQQCTADLGAIAAKKFDLEAWMPGRRDYGEITSTSNCTDYQARNLNIRYKDINGNNKYAHMLNGTAIALSRFPIAIIENYQQADGSIKIPEVLQKYMGKEVISK</sequence>
<evidence type="ECO:0000256" key="4">
    <source>
        <dbReference type="ARBA" id="ARBA00022917"/>
    </source>
</evidence>
<dbReference type="GO" id="GO:0016260">
    <property type="term" value="P:selenocysteine biosynthetic process"/>
    <property type="evidence" value="ECO:0007669"/>
    <property type="project" value="UniProtKB-UniRule"/>
</dbReference>
<dbReference type="InterPro" id="IPR002314">
    <property type="entry name" value="aa-tRNA-synt_IIb"/>
</dbReference>
<dbReference type="Pfam" id="PF00587">
    <property type="entry name" value="tRNA-synt_2b"/>
    <property type="match status" value="1"/>
</dbReference>
<comment type="catalytic activity">
    <reaction evidence="6">
        <text>tRNA(Ser) + L-serine + ATP = L-seryl-tRNA(Ser) + AMP + diphosphate + H(+)</text>
        <dbReference type="Rhea" id="RHEA:12292"/>
        <dbReference type="Rhea" id="RHEA-COMP:9669"/>
        <dbReference type="Rhea" id="RHEA-COMP:9703"/>
        <dbReference type="ChEBI" id="CHEBI:15378"/>
        <dbReference type="ChEBI" id="CHEBI:30616"/>
        <dbReference type="ChEBI" id="CHEBI:33019"/>
        <dbReference type="ChEBI" id="CHEBI:33384"/>
        <dbReference type="ChEBI" id="CHEBI:78442"/>
        <dbReference type="ChEBI" id="CHEBI:78533"/>
        <dbReference type="ChEBI" id="CHEBI:456215"/>
        <dbReference type="EC" id="6.1.1.11"/>
    </reaction>
</comment>
<keyword evidence="6" id="KW-0963">Cytoplasm</keyword>
<dbReference type="CDD" id="cd00770">
    <property type="entry name" value="SerRS_core"/>
    <property type="match status" value="1"/>
</dbReference>
<dbReference type="GO" id="GO:0005737">
    <property type="term" value="C:cytoplasm"/>
    <property type="evidence" value="ECO:0007669"/>
    <property type="project" value="UniProtKB-SubCell"/>
</dbReference>
<dbReference type="NCBIfam" id="TIGR00414">
    <property type="entry name" value="serS"/>
    <property type="match status" value="1"/>
</dbReference>
<reference evidence="11" key="2">
    <citation type="journal article" date="2021" name="Microbiome">
        <title>Successional dynamics and alternative stable states in a saline activated sludge microbial community over 9 years.</title>
        <authorList>
            <person name="Wang Y."/>
            <person name="Ye J."/>
            <person name="Ju F."/>
            <person name="Liu L."/>
            <person name="Boyd J.A."/>
            <person name="Deng Y."/>
            <person name="Parks D.H."/>
            <person name="Jiang X."/>
            <person name="Yin X."/>
            <person name="Woodcroft B.J."/>
            <person name="Tyson G.W."/>
            <person name="Hugenholtz P."/>
            <person name="Polz M.F."/>
            <person name="Zhang T."/>
        </authorList>
    </citation>
    <scope>NUCLEOTIDE SEQUENCE</scope>
    <source>
        <strain evidence="11">HKST-UBA09</strain>
    </source>
</reference>
<dbReference type="InterPro" id="IPR045864">
    <property type="entry name" value="aa-tRNA-synth_II/BPL/LPL"/>
</dbReference>
<keyword evidence="3 6" id="KW-0067">ATP-binding</keyword>
<dbReference type="GO" id="GO:0004828">
    <property type="term" value="F:serine-tRNA ligase activity"/>
    <property type="evidence" value="ECO:0007669"/>
    <property type="project" value="UniProtKB-UniRule"/>
</dbReference>
<dbReference type="InterPro" id="IPR042103">
    <property type="entry name" value="SerRS_1_N_sf"/>
</dbReference>
<dbReference type="EMBL" id="JAGQLF010000009">
    <property type="protein sequence ID" value="MCA9386636.1"/>
    <property type="molecule type" value="Genomic_DNA"/>
</dbReference>
<evidence type="ECO:0000259" key="10">
    <source>
        <dbReference type="PROSITE" id="PS50862"/>
    </source>
</evidence>
<comment type="domain">
    <text evidence="6">Consists of two distinct domains, a catalytic core and a N-terminal extension that is involved in tRNA binding.</text>
</comment>
<feature type="domain" description="Aminoacyl-transfer RNA synthetases class-II family profile" evidence="10">
    <location>
        <begin position="180"/>
        <end position="404"/>
    </location>
</feature>
<reference evidence="11" key="1">
    <citation type="submission" date="2020-04" db="EMBL/GenBank/DDBJ databases">
        <authorList>
            <person name="Zhang T."/>
        </authorList>
    </citation>
    <scope>NUCLEOTIDE SEQUENCE</scope>
    <source>
        <strain evidence="11">HKST-UBA09</strain>
    </source>
</reference>
<dbReference type="Proteomes" id="UP000714915">
    <property type="component" value="Unassembled WGS sequence"/>
</dbReference>
<evidence type="ECO:0000313" key="11">
    <source>
        <dbReference type="EMBL" id="MCA9386636.1"/>
    </source>
</evidence>
<comment type="caution">
    <text evidence="11">The sequence shown here is derived from an EMBL/GenBank/DDBJ whole genome shotgun (WGS) entry which is preliminary data.</text>
</comment>
<protein>
    <recommendedName>
        <fullName evidence="6">Serine--tRNA ligase</fullName>
        <ecNumber evidence="6">6.1.1.11</ecNumber>
    </recommendedName>
    <alternativeName>
        <fullName evidence="6">Seryl-tRNA synthetase</fullName>
        <shortName evidence="6">SerRS</shortName>
    </alternativeName>
    <alternativeName>
        <fullName evidence="6">Seryl-tRNA(Ser/Sec) synthetase</fullName>
    </alternativeName>
</protein>
<feature type="compositionally biased region" description="Basic and acidic residues" evidence="9">
    <location>
        <begin position="33"/>
        <end position="54"/>
    </location>
</feature>
<keyword evidence="1 6" id="KW-0436">Ligase</keyword>
<dbReference type="Gene3D" id="3.30.930.10">
    <property type="entry name" value="Bira Bifunctional Protein, Domain 2"/>
    <property type="match status" value="1"/>
</dbReference>